<organism evidence="1 2">
    <name type="scientific">Rozella allomycis (strain CSF55)</name>
    <dbReference type="NCBI Taxonomy" id="988480"/>
    <lineage>
        <taxon>Eukaryota</taxon>
        <taxon>Fungi</taxon>
        <taxon>Fungi incertae sedis</taxon>
        <taxon>Cryptomycota</taxon>
        <taxon>Cryptomycota incertae sedis</taxon>
        <taxon>Rozella</taxon>
    </lineage>
</organism>
<reference evidence="1 2" key="1">
    <citation type="journal article" date="2013" name="Curr. Biol.">
        <title>Shared signatures of parasitism and phylogenomics unite Cryptomycota and microsporidia.</title>
        <authorList>
            <person name="James T.Y."/>
            <person name="Pelin A."/>
            <person name="Bonen L."/>
            <person name="Ahrendt S."/>
            <person name="Sain D."/>
            <person name="Corradi N."/>
            <person name="Stajich J.E."/>
        </authorList>
    </citation>
    <scope>NUCLEOTIDE SEQUENCE [LARGE SCALE GENOMIC DNA]</scope>
    <source>
        <strain evidence="1 2">CSF55</strain>
    </source>
</reference>
<dbReference type="AlphaFoldDB" id="A0A075AWP2"/>
<keyword evidence="2" id="KW-1185">Reference proteome</keyword>
<evidence type="ECO:0000313" key="2">
    <source>
        <dbReference type="Proteomes" id="UP000030755"/>
    </source>
</evidence>
<name>A0A075AWP2_ROZAC</name>
<dbReference type="EMBL" id="KE560931">
    <property type="protein sequence ID" value="EPZ34657.1"/>
    <property type="molecule type" value="Genomic_DNA"/>
</dbReference>
<dbReference type="Proteomes" id="UP000030755">
    <property type="component" value="Unassembled WGS sequence"/>
</dbReference>
<sequence length="98" mass="11132">MDTSADEKTPSRPIVVMNVWMFGESLNGTGSVKVNWPTAFNAKITGEMYSYQEQDQRMKSMANAHNVSDKSQRCIIERELFSENPEIIKCGTRINEIV</sequence>
<dbReference type="HOGENOM" id="CLU_2334831_0_0_1"/>
<accession>A0A075AWP2</accession>
<gene>
    <name evidence="1" type="ORF">O9G_002975</name>
</gene>
<evidence type="ECO:0000313" key="1">
    <source>
        <dbReference type="EMBL" id="EPZ34657.1"/>
    </source>
</evidence>
<proteinExistence type="predicted"/>
<protein>
    <submittedName>
        <fullName evidence="1">Uncharacterized protein</fullName>
    </submittedName>
</protein>